<evidence type="ECO:0000256" key="1">
    <source>
        <dbReference type="ARBA" id="ARBA00000900"/>
    </source>
</evidence>
<evidence type="ECO:0000313" key="8">
    <source>
        <dbReference type="EMBL" id="GMI97755.1"/>
    </source>
</evidence>
<dbReference type="EC" id="2.3.2.27" evidence="2"/>
<evidence type="ECO:0000256" key="2">
    <source>
        <dbReference type="ARBA" id="ARBA00012483"/>
    </source>
</evidence>
<dbReference type="PANTHER" id="PTHR15710:SF74">
    <property type="entry name" value="RING-TYPE E3 UBIQUITIN TRANSFERASE-RELATED"/>
    <property type="match status" value="1"/>
</dbReference>
<dbReference type="GO" id="GO:0008270">
    <property type="term" value="F:zinc ion binding"/>
    <property type="evidence" value="ECO:0007669"/>
    <property type="project" value="UniProtKB-KW"/>
</dbReference>
<name>A0A9W7IKE1_HIBTR</name>
<keyword evidence="9" id="KW-1185">Reference proteome</keyword>
<dbReference type="InterPro" id="IPR001841">
    <property type="entry name" value="Znf_RING"/>
</dbReference>
<dbReference type="SUPFAM" id="SSF57850">
    <property type="entry name" value="RING/U-box"/>
    <property type="match status" value="1"/>
</dbReference>
<dbReference type="Pfam" id="PF13639">
    <property type="entry name" value="zf-RING_2"/>
    <property type="match status" value="1"/>
</dbReference>
<dbReference type="Gene3D" id="3.30.40.10">
    <property type="entry name" value="Zinc/RING finger domain, C3HC4 (zinc finger)"/>
    <property type="match status" value="1"/>
</dbReference>
<accession>A0A9W7IKE1</accession>
<keyword evidence="5" id="KW-0862">Zinc</keyword>
<feature type="domain" description="RING-type" evidence="7">
    <location>
        <begin position="64"/>
        <end position="110"/>
    </location>
</feature>
<organism evidence="8 9">
    <name type="scientific">Hibiscus trionum</name>
    <name type="common">Flower of an hour</name>
    <dbReference type="NCBI Taxonomy" id="183268"/>
    <lineage>
        <taxon>Eukaryota</taxon>
        <taxon>Viridiplantae</taxon>
        <taxon>Streptophyta</taxon>
        <taxon>Embryophyta</taxon>
        <taxon>Tracheophyta</taxon>
        <taxon>Spermatophyta</taxon>
        <taxon>Magnoliopsida</taxon>
        <taxon>eudicotyledons</taxon>
        <taxon>Gunneridae</taxon>
        <taxon>Pentapetalae</taxon>
        <taxon>rosids</taxon>
        <taxon>malvids</taxon>
        <taxon>Malvales</taxon>
        <taxon>Malvaceae</taxon>
        <taxon>Malvoideae</taxon>
        <taxon>Hibiscus</taxon>
    </lineage>
</organism>
<protein>
    <recommendedName>
        <fullName evidence="2">RING-type E3 ubiquitin transferase</fullName>
        <ecNumber evidence="2">2.3.2.27</ecNumber>
    </recommendedName>
</protein>
<dbReference type="GO" id="GO:0061630">
    <property type="term" value="F:ubiquitin protein ligase activity"/>
    <property type="evidence" value="ECO:0007669"/>
    <property type="project" value="UniProtKB-EC"/>
</dbReference>
<proteinExistence type="predicted"/>
<sequence length="116" mass="12735">MAAGSPKNHVVVSGDNTVSAPVDQRYNFDLDDAMMMPQNLEATSHTVTRLVSDMPTVDYATGNCSICMENFWPSEGSSASRQVSCGHVYHHDCITDWLLNANSYSCPLCRHQISPP</sequence>
<dbReference type="InterPro" id="IPR013083">
    <property type="entry name" value="Znf_RING/FYVE/PHD"/>
</dbReference>
<comment type="catalytic activity">
    <reaction evidence="1">
        <text>S-ubiquitinyl-[E2 ubiquitin-conjugating enzyme]-L-cysteine + [acceptor protein]-L-lysine = [E2 ubiquitin-conjugating enzyme]-L-cysteine + N(6)-ubiquitinyl-[acceptor protein]-L-lysine.</text>
        <dbReference type="EC" id="2.3.2.27"/>
    </reaction>
</comment>
<dbReference type="SMART" id="SM00184">
    <property type="entry name" value="RING"/>
    <property type="match status" value="1"/>
</dbReference>
<evidence type="ECO:0000256" key="6">
    <source>
        <dbReference type="PROSITE-ProRule" id="PRU00175"/>
    </source>
</evidence>
<evidence type="ECO:0000256" key="4">
    <source>
        <dbReference type="ARBA" id="ARBA00022771"/>
    </source>
</evidence>
<dbReference type="OrthoDB" id="941227at2759"/>
<evidence type="ECO:0000256" key="3">
    <source>
        <dbReference type="ARBA" id="ARBA00022723"/>
    </source>
</evidence>
<evidence type="ECO:0000313" key="9">
    <source>
        <dbReference type="Proteomes" id="UP001165190"/>
    </source>
</evidence>
<comment type="caution">
    <text evidence="8">The sequence shown here is derived from an EMBL/GenBank/DDBJ whole genome shotgun (WGS) entry which is preliminary data.</text>
</comment>
<dbReference type="PANTHER" id="PTHR15710">
    <property type="entry name" value="E3 UBIQUITIN-PROTEIN LIGASE PRAJA"/>
    <property type="match status" value="1"/>
</dbReference>
<keyword evidence="3" id="KW-0479">Metal-binding</keyword>
<dbReference type="AlphaFoldDB" id="A0A9W7IKE1"/>
<reference evidence="8" key="1">
    <citation type="submission" date="2023-05" db="EMBL/GenBank/DDBJ databases">
        <title>Genome and transcriptome analyses reveal genes involved in the formation of fine ridges on petal epidermal cells in Hibiscus trionum.</title>
        <authorList>
            <person name="Koshimizu S."/>
            <person name="Masuda S."/>
            <person name="Ishii T."/>
            <person name="Shirasu K."/>
            <person name="Hoshino A."/>
            <person name="Arita M."/>
        </authorList>
    </citation>
    <scope>NUCLEOTIDE SEQUENCE</scope>
    <source>
        <strain evidence="8">Hamamatsu line</strain>
    </source>
</reference>
<dbReference type="EMBL" id="BSYR01000030">
    <property type="protein sequence ID" value="GMI97755.1"/>
    <property type="molecule type" value="Genomic_DNA"/>
</dbReference>
<evidence type="ECO:0000259" key="7">
    <source>
        <dbReference type="PROSITE" id="PS50089"/>
    </source>
</evidence>
<dbReference type="PROSITE" id="PS50089">
    <property type="entry name" value="ZF_RING_2"/>
    <property type="match status" value="1"/>
</dbReference>
<keyword evidence="4 6" id="KW-0863">Zinc-finger</keyword>
<gene>
    <name evidence="8" type="ORF">HRI_003444800</name>
</gene>
<dbReference type="Proteomes" id="UP001165190">
    <property type="component" value="Unassembled WGS sequence"/>
</dbReference>
<evidence type="ECO:0000256" key="5">
    <source>
        <dbReference type="ARBA" id="ARBA00022833"/>
    </source>
</evidence>